<dbReference type="InterPro" id="IPR021109">
    <property type="entry name" value="Peptidase_aspartic_dom_sf"/>
</dbReference>
<feature type="signal peptide" evidence="5">
    <location>
        <begin position="1"/>
        <end position="19"/>
    </location>
</feature>
<dbReference type="EMBL" id="JARJCM010000209">
    <property type="protein sequence ID" value="KAJ7022458.1"/>
    <property type="molecule type" value="Genomic_DNA"/>
</dbReference>
<dbReference type="PROSITE" id="PS51767">
    <property type="entry name" value="PEPTIDASE_A1"/>
    <property type="match status" value="1"/>
</dbReference>
<keyword evidence="4 7" id="KW-0645">Protease</keyword>
<keyword evidence="2 4" id="KW-0064">Aspartyl protease</keyword>
<accession>A0AAD6S8Q5</accession>
<feature type="domain" description="Peptidase A1" evidence="6">
    <location>
        <begin position="84"/>
        <end position="457"/>
    </location>
</feature>
<comment type="caution">
    <text evidence="7">The sequence shown here is derived from an EMBL/GenBank/DDBJ whole genome shotgun (WGS) entry which is preliminary data.</text>
</comment>
<dbReference type="GO" id="GO:0000324">
    <property type="term" value="C:fungal-type vacuole"/>
    <property type="evidence" value="ECO:0007669"/>
    <property type="project" value="TreeGrafter"/>
</dbReference>
<dbReference type="InterPro" id="IPR001969">
    <property type="entry name" value="Aspartic_peptidase_AS"/>
</dbReference>
<proteinExistence type="inferred from homology"/>
<dbReference type="CDD" id="cd05471">
    <property type="entry name" value="pepsin_like"/>
    <property type="match status" value="1"/>
</dbReference>
<dbReference type="PANTHER" id="PTHR47966:SF47">
    <property type="entry name" value="ENDOPEPTIDASE, PUTATIVE (AFU_ORTHOLOGUE AFUA_3G01220)-RELATED"/>
    <property type="match status" value="1"/>
</dbReference>
<protein>
    <submittedName>
        <fullName evidence="7">Acid protease</fullName>
    </submittedName>
</protein>
<evidence type="ECO:0000256" key="1">
    <source>
        <dbReference type="ARBA" id="ARBA00007447"/>
    </source>
</evidence>
<evidence type="ECO:0000313" key="8">
    <source>
        <dbReference type="Proteomes" id="UP001218188"/>
    </source>
</evidence>
<evidence type="ECO:0000256" key="4">
    <source>
        <dbReference type="RuleBase" id="RU000454"/>
    </source>
</evidence>
<organism evidence="7 8">
    <name type="scientific">Mycena alexandri</name>
    <dbReference type="NCBI Taxonomy" id="1745969"/>
    <lineage>
        <taxon>Eukaryota</taxon>
        <taxon>Fungi</taxon>
        <taxon>Dikarya</taxon>
        <taxon>Basidiomycota</taxon>
        <taxon>Agaricomycotina</taxon>
        <taxon>Agaricomycetes</taxon>
        <taxon>Agaricomycetidae</taxon>
        <taxon>Agaricales</taxon>
        <taxon>Marasmiineae</taxon>
        <taxon>Mycenaceae</taxon>
        <taxon>Mycena</taxon>
    </lineage>
</organism>
<dbReference type="PANTHER" id="PTHR47966">
    <property type="entry name" value="BETA-SITE APP-CLEAVING ENZYME, ISOFORM A-RELATED"/>
    <property type="match status" value="1"/>
</dbReference>
<dbReference type="Gene3D" id="2.40.70.10">
    <property type="entry name" value="Acid Proteases"/>
    <property type="match status" value="2"/>
</dbReference>
<feature type="active site" evidence="3">
    <location>
        <position position="337"/>
    </location>
</feature>
<dbReference type="InterPro" id="IPR033121">
    <property type="entry name" value="PEPTIDASE_A1"/>
</dbReference>
<reference evidence="7" key="1">
    <citation type="submission" date="2023-03" db="EMBL/GenBank/DDBJ databases">
        <title>Massive genome expansion in bonnet fungi (Mycena s.s.) driven by repeated elements and novel gene families across ecological guilds.</title>
        <authorList>
            <consortium name="Lawrence Berkeley National Laboratory"/>
            <person name="Harder C.B."/>
            <person name="Miyauchi S."/>
            <person name="Viragh M."/>
            <person name="Kuo A."/>
            <person name="Thoen E."/>
            <person name="Andreopoulos B."/>
            <person name="Lu D."/>
            <person name="Skrede I."/>
            <person name="Drula E."/>
            <person name="Henrissat B."/>
            <person name="Morin E."/>
            <person name="Kohler A."/>
            <person name="Barry K."/>
            <person name="LaButti K."/>
            <person name="Morin E."/>
            <person name="Salamov A."/>
            <person name="Lipzen A."/>
            <person name="Mereny Z."/>
            <person name="Hegedus B."/>
            <person name="Baldrian P."/>
            <person name="Stursova M."/>
            <person name="Weitz H."/>
            <person name="Taylor A."/>
            <person name="Grigoriev I.V."/>
            <person name="Nagy L.G."/>
            <person name="Martin F."/>
            <person name="Kauserud H."/>
        </authorList>
    </citation>
    <scope>NUCLEOTIDE SEQUENCE</scope>
    <source>
        <strain evidence="7">CBHHK200</strain>
    </source>
</reference>
<sequence>MGFLALLSFLFLLGGTTRAEFQHTQQGGVALSAAQLPTASFTLPFTGKIPRREVKKNALAALNKYKRTGNDTLRLDGASFENEYLVNITVGGKPFRVILDSGSSDLWVAHSNFSCLDSNGTVVPPATCDFGLAQFDPSQSPTFQPFPNVTFLVRYGSGEFLSGPAGFDTVVVGGLSVKQQEIGVPDSNYFLGDGTSEGVLGLAFSGLTSVWNITSAKNTSGANHIPYTPFFINAVAQNKLEKPYFSVALNRPTFTQQVNDSFVPNLGFIAFGGIAPVPRLEDAVTVPVQPYTPNAGHLFVPSNASNATFEWYTIHIDAFTFPGSNDVATKSNNTFFDTGSTLNWLPSPVATAFNAQWEPPAVLDENTGLYTIDCNATAPPFAVVVAGTSFSIDARDLVIPQEDSNGNVICVSGNGDNGPDVPGNTFTLLMLIACGGDVFLHNVVATFNPVDAEVTLTGRVPY</sequence>
<dbReference type="InterPro" id="IPR034164">
    <property type="entry name" value="Pepsin-like_dom"/>
</dbReference>
<keyword evidence="4" id="KW-0378">Hydrolase</keyword>
<feature type="chain" id="PRO_5042150784" evidence="5">
    <location>
        <begin position="20"/>
        <end position="462"/>
    </location>
</feature>
<dbReference type="Proteomes" id="UP001218188">
    <property type="component" value="Unassembled WGS sequence"/>
</dbReference>
<dbReference type="PRINTS" id="PR00792">
    <property type="entry name" value="PEPSIN"/>
</dbReference>
<evidence type="ECO:0000313" key="7">
    <source>
        <dbReference type="EMBL" id="KAJ7022458.1"/>
    </source>
</evidence>
<dbReference type="GO" id="GO:0006508">
    <property type="term" value="P:proteolysis"/>
    <property type="evidence" value="ECO:0007669"/>
    <property type="project" value="UniProtKB-KW"/>
</dbReference>
<evidence type="ECO:0000256" key="3">
    <source>
        <dbReference type="PIRSR" id="PIRSR601461-1"/>
    </source>
</evidence>
<name>A0AAD6S8Q5_9AGAR</name>
<evidence type="ECO:0000259" key="6">
    <source>
        <dbReference type="PROSITE" id="PS51767"/>
    </source>
</evidence>
<evidence type="ECO:0000256" key="5">
    <source>
        <dbReference type="SAM" id="SignalP"/>
    </source>
</evidence>
<evidence type="ECO:0000256" key="2">
    <source>
        <dbReference type="ARBA" id="ARBA00022750"/>
    </source>
</evidence>
<dbReference type="AlphaFoldDB" id="A0AAD6S8Q5"/>
<dbReference type="PROSITE" id="PS00141">
    <property type="entry name" value="ASP_PROTEASE"/>
    <property type="match status" value="1"/>
</dbReference>
<comment type="similarity">
    <text evidence="1 4">Belongs to the peptidase A1 family.</text>
</comment>
<feature type="active site" evidence="3">
    <location>
        <position position="100"/>
    </location>
</feature>
<keyword evidence="8" id="KW-1185">Reference proteome</keyword>
<dbReference type="InterPro" id="IPR001461">
    <property type="entry name" value="Aspartic_peptidase_A1"/>
</dbReference>
<dbReference type="Pfam" id="PF00026">
    <property type="entry name" value="Asp"/>
    <property type="match status" value="1"/>
</dbReference>
<dbReference type="GO" id="GO:0004190">
    <property type="term" value="F:aspartic-type endopeptidase activity"/>
    <property type="evidence" value="ECO:0007669"/>
    <property type="project" value="UniProtKB-KW"/>
</dbReference>
<dbReference type="SUPFAM" id="SSF50630">
    <property type="entry name" value="Acid proteases"/>
    <property type="match status" value="1"/>
</dbReference>
<keyword evidence="5" id="KW-0732">Signal</keyword>
<gene>
    <name evidence="7" type="ORF">C8F04DRAFT_971472</name>
</gene>